<dbReference type="Proteomes" id="UP000053300">
    <property type="component" value="Unassembled WGS sequence"/>
</dbReference>
<reference evidence="1 4" key="2">
    <citation type="submission" date="2017-03" db="EMBL/GenBank/DDBJ databases">
        <title>Rapid Whole Genome Sequencing of Comamonas kerstersii Causing Continuous ambulatory Peritoneal Dialysis-Associated Peritonitis.</title>
        <authorList>
            <person name="Zheng B."/>
        </authorList>
    </citation>
    <scope>NUCLEOTIDE SEQUENCE [LARGE SCALE GENOMIC DNA]</scope>
    <source>
        <strain evidence="1 4">8943</strain>
    </source>
</reference>
<dbReference type="OrthoDB" id="8795023at2"/>
<evidence type="ECO:0000313" key="1">
    <source>
        <dbReference type="EMBL" id="AQZ96970.1"/>
    </source>
</evidence>
<sequence length="101" mass="11344">MSDTPIPLDKAITQGMSEVTRSRTLALYQQHAQTNSERLLAFRGDVAERHQYDKIKPLLTKAITQGNIVIIEGVSQKSGETAHYQILGNQWNLLEVLARLN</sequence>
<dbReference type="EMBL" id="CP020121">
    <property type="protein sequence ID" value="AQZ96970.1"/>
    <property type="molecule type" value="Genomic_DNA"/>
</dbReference>
<dbReference type="AlphaFoldDB" id="A0A0W7Z6H5"/>
<protein>
    <submittedName>
        <fullName evidence="2">Uncharacterized protein</fullName>
    </submittedName>
</protein>
<reference evidence="2 3" key="1">
    <citation type="submission" date="2015-12" db="EMBL/GenBank/DDBJ databases">
        <title>Complete genome sequence of a multi-drug resistant strain Acidovorax sp. 12322-1.</title>
        <authorList>
            <person name="Ming D."/>
            <person name="Wang M."/>
            <person name="Hu S."/>
            <person name="Zhou Y."/>
            <person name="Jiang T."/>
        </authorList>
    </citation>
    <scope>NUCLEOTIDE SEQUENCE [LARGE SCALE GENOMIC DNA]</scope>
    <source>
        <strain evidence="2 3">12322-1</strain>
    </source>
</reference>
<gene>
    <name evidence="2" type="ORF">AS359_08440</name>
    <name evidence="1" type="ORF">B5M06_00500</name>
</gene>
<dbReference type="EMBL" id="LPXH01000006">
    <property type="protein sequence ID" value="KUF43061.1"/>
    <property type="molecule type" value="Genomic_DNA"/>
</dbReference>
<keyword evidence="3" id="KW-1185">Reference proteome</keyword>
<evidence type="ECO:0000313" key="4">
    <source>
        <dbReference type="Proteomes" id="UP000242792"/>
    </source>
</evidence>
<dbReference type="GeneID" id="83037795"/>
<evidence type="ECO:0000313" key="2">
    <source>
        <dbReference type="EMBL" id="KUF43061.1"/>
    </source>
</evidence>
<name>A0A0W7Z6H5_9BURK</name>
<accession>A0A1V0BAR7</accession>
<accession>A0A0W7Z6H5</accession>
<organism evidence="2 3">
    <name type="scientific">Comamonas kerstersii</name>
    <dbReference type="NCBI Taxonomy" id="225992"/>
    <lineage>
        <taxon>Bacteria</taxon>
        <taxon>Pseudomonadati</taxon>
        <taxon>Pseudomonadota</taxon>
        <taxon>Betaproteobacteria</taxon>
        <taxon>Burkholderiales</taxon>
        <taxon>Comamonadaceae</taxon>
        <taxon>Comamonas</taxon>
    </lineage>
</organism>
<dbReference type="KEGG" id="cke:B5M06_00500"/>
<proteinExistence type="predicted"/>
<dbReference type="Proteomes" id="UP000242792">
    <property type="component" value="Chromosome"/>
</dbReference>
<dbReference type="RefSeq" id="WP_054066254.1">
    <property type="nucleotide sequence ID" value="NZ_CATYED010000041.1"/>
</dbReference>
<evidence type="ECO:0000313" key="3">
    <source>
        <dbReference type="Proteomes" id="UP000053300"/>
    </source>
</evidence>